<feature type="compositionally biased region" description="Basic and acidic residues" evidence="1">
    <location>
        <begin position="315"/>
        <end position="328"/>
    </location>
</feature>
<feature type="region of interest" description="Disordered" evidence="1">
    <location>
        <begin position="280"/>
        <end position="334"/>
    </location>
</feature>
<dbReference type="AlphaFoldDB" id="A0AAD7EQI0"/>
<evidence type="ECO:0000256" key="1">
    <source>
        <dbReference type="SAM" id="MobiDB-lite"/>
    </source>
</evidence>
<feature type="transmembrane region" description="Helical" evidence="2">
    <location>
        <begin position="159"/>
        <end position="180"/>
    </location>
</feature>
<feature type="transmembrane region" description="Helical" evidence="2">
    <location>
        <begin position="200"/>
        <end position="225"/>
    </location>
</feature>
<feature type="transmembrane region" description="Helical" evidence="2">
    <location>
        <begin position="45"/>
        <end position="67"/>
    </location>
</feature>
<name>A0AAD7EQI0_9AGAR</name>
<feature type="transmembrane region" description="Helical" evidence="2">
    <location>
        <begin position="116"/>
        <end position="139"/>
    </location>
</feature>
<accession>A0AAD7EQI0</accession>
<reference evidence="4" key="1">
    <citation type="submission" date="2023-03" db="EMBL/GenBank/DDBJ databases">
        <title>Massive genome expansion in bonnet fungi (Mycena s.s.) driven by repeated elements and novel gene families across ecological guilds.</title>
        <authorList>
            <consortium name="Lawrence Berkeley National Laboratory"/>
            <person name="Harder C.B."/>
            <person name="Miyauchi S."/>
            <person name="Viragh M."/>
            <person name="Kuo A."/>
            <person name="Thoen E."/>
            <person name="Andreopoulos B."/>
            <person name="Lu D."/>
            <person name="Skrede I."/>
            <person name="Drula E."/>
            <person name="Henrissat B."/>
            <person name="Morin E."/>
            <person name="Kohler A."/>
            <person name="Barry K."/>
            <person name="LaButti K."/>
            <person name="Morin E."/>
            <person name="Salamov A."/>
            <person name="Lipzen A."/>
            <person name="Mereny Z."/>
            <person name="Hegedus B."/>
            <person name="Baldrian P."/>
            <person name="Stursova M."/>
            <person name="Weitz H."/>
            <person name="Taylor A."/>
            <person name="Grigoriev I.V."/>
            <person name="Nagy L.G."/>
            <person name="Martin F."/>
            <person name="Kauserud H."/>
        </authorList>
    </citation>
    <scope>NUCLEOTIDE SEQUENCE</scope>
    <source>
        <strain evidence="4">CBHHK002</strain>
    </source>
</reference>
<protein>
    <recommendedName>
        <fullName evidence="3">DUF6534 domain-containing protein</fullName>
    </recommendedName>
</protein>
<proteinExistence type="predicted"/>
<comment type="caution">
    <text evidence="4">The sequence shown here is derived from an EMBL/GenBank/DDBJ whole genome shotgun (WGS) entry which is preliminary data.</text>
</comment>
<dbReference type="InterPro" id="IPR045339">
    <property type="entry name" value="DUF6534"/>
</dbReference>
<feature type="domain" description="DUF6534" evidence="3">
    <location>
        <begin position="166"/>
        <end position="254"/>
    </location>
</feature>
<dbReference type="Pfam" id="PF20152">
    <property type="entry name" value="DUF6534"/>
    <property type="match status" value="1"/>
</dbReference>
<dbReference type="PANTHER" id="PTHR40465:SF1">
    <property type="entry name" value="DUF6534 DOMAIN-CONTAINING PROTEIN"/>
    <property type="match status" value="1"/>
</dbReference>
<keyword evidence="5" id="KW-1185">Reference proteome</keyword>
<sequence length="334" mass="36772">MSQYENLTAPILAGTQCNWALLGTLTLQVYKFHVSFPQERAAIKALVYTIFLLEVAQTALTSHFAYATLVLQWGDPNVFVDLPWSSLTTPIFTAITSVAVQLFFAWRIHVLRGGSLVFRAIIGLIVLLALMQGLAAIVSDSRFAVTTQISEITRLMVGVKVWLFGSAVCDVVITVTMVIILSEYRTATPWKGTDSLITKLIYNTVETGAVTSIVAVADVVLFITLPSTNLHQWPAFMLGKLYSNVLLVTLNARGSRGTPHPSASLSGNIHGNIHNIHAGTELQWRRNTNTADDDDEEAETPRTMQKVHISTTTRVTRDGDDTDRDNKSYTHSPL</sequence>
<keyword evidence="2" id="KW-1133">Transmembrane helix</keyword>
<evidence type="ECO:0000313" key="5">
    <source>
        <dbReference type="Proteomes" id="UP001218218"/>
    </source>
</evidence>
<dbReference type="EMBL" id="JARIHO010000019">
    <property type="protein sequence ID" value="KAJ7347317.1"/>
    <property type="molecule type" value="Genomic_DNA"/>
</dbReference>
<keyword evidence="2" id="KW-0472">Membrane</keyword>
<gene>
    <name evidence="4" type="ORF">DFH08DRAFT_159528</name>
</gene>
<evidence type="ECO:0000313" key="4">
    <source>
        <dbReference type="EMBL" id="KAJ7347317.1"/>
    </source>
</evidence>
<feature type="transmembrane region" description="Helical" evidence="2">
    <location>
        <begin position="87"/>
        <end position="104"/>
    </location>
</feature>
<evidence type="ECO:0000259" key="3">
    <source>
        <dbReference type="Pfam" id="PF20152"/>
    </source>
</evidence>
<keyword evidence="2" id="KW-0812">Transmembrane</keyword>
<dbReference type="PANTHER" id="PTHR40465">
    <property type="entry name" value="CHROMOSOME 1, WHOLE GENOME SHOTGUN SEQUENCE"/>
    <property type="match status" value="1"/>
</dbReference>
<organism evidence="4 5">
    <name type="scientific">Mycena albidolilacea</name>
    <dbReference type="NCBI Taxonomy" id="1033008"/>
    <lineage>
        <taxon>Eukaryota</taxon>
        <taxon>Fungi</taxon>
        <taxon>Dikarya</taxon>
        <taxon>Basidiomycota</taxon>
        <taxon>Agaricomycotina</taxon>
        <taxon>Agaricomycetes</taxon>
        <taxon>Agaricomycetidae</taxon>
        <taxon>Agaricales</taxon>
        <taxon>Marasmiineae</taxon>
        <taxon>Mycenaceae</taxon>
        <taxon>Mycena</taxon>
    </lineage>
</organism>
<evidence type="ECO:0000256" key="2">
    <source>
        <dbReference type="SAM" id="Phobius"/>
    </source>
</evidence>
<dbReference type="Proteomes" id="UP001218218">
    <property type="component" value="Unassembled WGS sequence"/>
</dbReference>